<dbReference type="EMBL" id="CAKXAJ010010193">
    <property type="protein sequence ID" value="CAH2211421.1"/>
    <property type="molecule type" value="Genomic_DNA"/>
</dbReference>
<feature type="non-terminal residue" evidence="1">
    <location>
        <position position="64"/>
    </location>
</feature>
<dbReference type="AlphaFoldDB" id="A0A8S4QL25"/>
<comment type="caution">
    <text evidence="1">The sequence shown here is derived from an EMBL/GenBank/DDBJ whole genome shotgun (WGS) entry which is preliminary data.</text>
</comment>
<gene>
    <name evidence="1" type="primary">jg28022</name>
    <name evidence="1" type="ORF">PAEG_LOCUS3238</name>
</gene>
<keyword evidence="2" id="KW-1185">Reference proteome</keyword>
<accession>A0A8S4QL25</accession>
<name>A0A8S4QL25_9NEOP</name>
<organism evidence="1 2">
    <name type="scientific">Pararge aegeria aegeria</name>
    <dbReference type="NCBI Taxonomy" id="348720"/>
    <lineage>
        <taxon>Eukaryota</taxon>
        <taxon>Metazoa</taxon>
        <taxon>Ecdysozoa</taxon>
        <taxon>Arthropoda</taxon>
        <taxon>Hexapoda</taxon>
        <taxon>Insecta</taxon>
        <taxon>Pterygota</taxon>
        <taxon>Neoptera</taxon>
        <taxon>Endopterygota</taxon>
        <taxon>Lepidoptera</taxon>
        <taxon>Glossata</taxon>
        <taxon>Ditrysia</taxon>
        <taxon>Papilionoidea</taxon>
        <taxon>Nymphalidae</taxon>
        <taxon>Satyrinae</taxon>
        <taxon>Satyrini</taxon>
        <taxon>Parargina</taxon>
        <taxon>Pararge</taxon>
    </lineage>
</organism>
<evidence type="ECO:0000313" key="2">
    <source>
        <dbReference type="Proteomes" id="UP000838756"/>
    </source>
</evidence>
<sequence length="64" mass="7022">MRSSSGSALVDHRLGLKTLNVLLGAAGHKQHKNVVFGAPSRGRPLVDMMMMTLIQTYDNDQPCR</sequence>
<protein>
    <submittedName>
        <fullName evidence="1">Jg28022 protein</fullName>
    </submittedName>
</protein>
<reference evidence="1" key="1">
    <citation type="submission" date="2022-03" db="EMBL/GenBank/DDBJ databases">
        <authorList>
            <person name="Lindestad O."/>
        </authorList>
    </citation>
    <scope>NUCLEOTIDE SEQUENCE</scope>
</reference>
<evidence type="ECO:0000313" key="1">
    <source>
        <dbReference type="EMBL" id="CAH2211421.1"/>
    </source>
</evidence>
<dbReference type="Proteomes" id="UP000838756">
    <property type="component" value="Unassembled WGS sequence"/>
</dbReference>
<proteinExistence type="predicted"/>